<gene>
    <name evidence="1" type="ORF">CALFYP1_01913</name>
</gene>
<reference evidence="1" key="1">
    <citation type="submission" date="2019-11" db="EMBL/GenBank/DDBJ databases">
        <authorList>
            <person name="Feng L."/>
        </authorList>
    </citation>
    <scope>NUCLEOTIDE SEQUENCE</scope>
    <source>
        <strain evidence="1">CAmalonaticusLFYP1</strain>
    </source>
</reference>
<evidence type="ECO:0000313" key="1">
    <source>
        <dbReference type="EMBL" id="VYS87543.1"/>
    </source>
</evidence>
<accession>A0A6N2S1I1</accession>
<sequence length="152" mass="17884">MDRTRRRENTTLITKKIFFDGFDVTSSRFVDHDNSDVEGGRFNVDFTELKFTAEKESEELQYIYLETVAILKAYNGLSTEEYLDENLAFECDVSLSLVFKYLSDKELTNEEFESNLWFFENYISLSGKLALESLLKNTMIETIKLPWHRKIT</sequence>
<organism evidence="1">
    <name type="scientific">Citrobacter amalonaticus</name>
    <dbReference type="NCBI Taxonomy" id="35703"/>
    <lineage>
        <taxon>Bacteria</taxon>
        <taxon>Pseudomonadati</taxon>
        <taxon>Pseudomonadota</taxon>
        <taxon>Gammaproteobacteria</taxon>
        <taxon>Enterobacterales</taxon>
        <taxon>Enterobacteriaceae</taxon>
        <taxon>Citrobacter</taxon>
    </lineage>
</organism>
<dbReference type="EMBL" id="CACRTI010000002">
    <property type="protein sequence ID" value="VYS87543.1"/>
    <property type="molecule type" value="Genomic_DNA"/>
</dbReference>
<protein>
    <submittedName>
        <fullName evidence="1">Uncharacterized protein</fullName>
    </submittedName>
</protein>
<dbReference type="AlphaFoldDB" id="A0A6N2S1I1"/>
<name>A0A6N2S1I1_CITAM</name>
<proteinExistence type="predicted"/>